<protein>
    <submittedName>
        <fullName evidence="5">Acyltransferase</fullName>
    </submittedName>
</protein>
<sequence length="186" mass="21822">MHWLAKFIYFKILGWKMVGNTTFSKDTIKKAVFIAVPHTSWHDFYIGVLLRKTVNIKTNFVGKKELFKWPFGWYFRSVGGRALDRTPGQNKVEAIAKLFDENEEFRLTLAPEGTRKKVSEWKTGFYYIAKKANVPIIMFTMDFENKQNKISEPFYPTDDMEADFAFMHNFYKGVKGKVPEKSFDVE</sequence>
<dbReference type="GO" id="GO:0006654">
    <property type="term" value="P:phosphatidic acid biosynthetic process"/>
    <property type="evidence" value="ECO:0007669"/>
    <property type="project" value="TreeGrafter"/>
</dbReference>
<accession>A0A368P7L7</accession>
<name>A0A368P7L7_9FLAO</name>
<dbReference type="SMART" id="SM00563">
    <property type="entry name" value="PlsC"/>
    <property type="match status" value="1"/>
</dbReference>
<keyword evidence="6" id="KW-1185">Reference proteome</keyword>
<gene>
    <name evidence="5" type="ORF">DU428_05875</name>
</gene>
<dbReference type="OrthoDB" id="9796839at2"/>
<reference evidence="5 6" key="1">
    <citation type="submission" date="2018-07" db="EMBL/GenBank/DDBJ databases">
        <title>Oceanihabitans testaceum sp. nov., isolated from marine sediment.</title>
        <authorList>
            <person name="Li C.-M."/>
        </authorList>
    </citation>
    <scope>NUCLEOTIDE SEQUENCE [LARGE SCALE GENOMIC DNA]</scope>
    <source>
        <strain evidence="5 6">S9-10</strain>
    </source>
</reference>
<keyword evidence="2 5" id="KW-0808">Transferase</keyword>
<organism evidence="5 6">
    <name type="scientific">Oceanihabitans sediminis</name>
    <dbReference type="NCBI Taxonomy" id="1812012"/>
    <lineage>
        <taxon>Bacteria</taxon>
        <taxon>Pseudomonadati</taxon>
        <taxon>Bacteroidota</taxon>
        <taxon>Flavobacteriia</taxon>
        <taxon>Flavobacteriales</taxon>
        <taxon>Flavobacteriaceae</taxon>
        <taxon>Oceanihabitans</taxon>
    </lineage>
</organism>
<dbReference type="InterPro" id="IPR002123">
    <property type="entry name" value="Plipid/glycerol_acylTrfase"/>
</dbReference>
<dbReference type="AlphaFoldDB" id="A0A368P7L7"/>
<evidence type="ECO:0000259" key="4">
    <source>
        <dbReference type="SMART" id="SM00563"/>
    </source>
</evidence>
<dbReference type="PANTHER" id="PTHR10434">
    <property type="entry name" value="1-ACYL-SN-GLYCEROL-3-PHOSPHATE ACYLTRANSFERASE"/>
    <property type="match status" value="1"/>
</dbReference>
<evidence type="ECO:0000313" key="5">
    <source>
        <dbReference type="EMBL" id="RCU57789.1"/>
    </source>
</evidence>
<evidence type="ECO:0000256" key="3">
    <source>
        <dbReference type="ARBA" id="ARBA00023315"/>
    </source>
</evidence>
<dbReference type="Proteomes" id="UP000252249">
    <property type="component" value="Unassembled WGS sequence"/>
</dbReference>
<comment type="caution">
    <text evidence="5">The sequence shown here is derived from an EMBL/GenBank/DDBJ whole genome shotgun (WGS) entry which is preliminary data.</text>
</comment>
<dbReference type="EMBL" id="QPIG01000002">
    <property type="protein sequence ID" value="RCU57789.1"/>
    <property type="molecule type" value="Genomic_DNA"/>
</dbReference>
<dbReference type="SUPFAM" id="SSF69593">
    <property type="entry name" value="Glycerol-3-phosphate (1)-acyltransferase"/>
    <property type="match status" value="1"/>
</dbReference>
<proteinExistence type="predicted"/>
<dbReference type="GO" id="GO:0003841">
    <property type="term" value="F:1-acylglycerol-3-phosphate O-acyltransferase activity"/>
    <property type="evidence" value="ECO:0007669"/>
    <property type="project" value="TreeGrafter"/>
</dbReference>
<evidence type="ECO:0000313" key="6">
    <source>
        <dbReference type="Proteomes" id="UP000252249"/>
    </source>
</evidence>
<dbReference type="Pfam" id="PF01553">
    <property type="entry name" value="Acyltransferase"/>
    <property type="match status" value="1"/>
</dbReference>
<keyword evidence="3 5" id="KW-0012">Acyltransferase</keyword>
<feature type="domain" description="Phospholipid/glycerol acyltransferase" evidence="4">
    <location>
        <begin position="32"/>
        <end position="144"/>
    </location>
</feature>
<comment type="pathway">
    <text evidence="1">Lipid metabolism.</text>
</comment>
<dbReference type="RefSeq" id="WP_072349501.1">
    <property type="nucleotide sequence ID" value="NZ_JAWVXR010000002.1"/>
</dbReference>
<evidence type="ECO:0000256" key="2">
    <source>
        <dbReference type="ARBA" id="ARBA00022679"/>
    </source>
</evidence>
<evidence type="ECO:0000256" key="1">
    <source>
        <dbReference type="ARBA" id="ARBA00005189"/>
    </source>
</evidence>
<dbReference type="PANTHER" id="PTHR10434:SF9">
    <property type="entry name" value="PHOSPHOLIPID_GLYCEROL ACYLTRANSFERASE DOMAIN-CONTAINING PROTEIN"/>
    <property type="match status" value="1"/>
</dbReference>